<dbReference type="PANTHER" id="PTHR21180">
    <property type="entry name" value="ENDONUCLEASE/EXONUCLEASE/PHOSPHATASE FAMILY DOMAIN-CONTAINING PROTEIN 1"/>
    <property type="match status" value="1"/>
</dbReference>
<keyword evidence="2" id="KW-0238">DNA-binding</keyword>
<sequence>MTVRSQRFIVWLFALFLVASLLYKGHCLRAKTGPAVAFLSWSTGRVTVRVKGDVPRSGIYRLPDGSTVGTVTNMTIIDPAFLPAPDVNLQTLLKPGMILDVKQKGLKKYVLSISYMKAKERLILGVPLDLGLMEEDDWEALPGIGPTTAKDIVNYRQDNGGFCSIEELKSVKGISEGKVEKIRGFFMSK</sequence>
<proteinExistence type="predicted"/>
<dbReference type="Gene3D" id="1.10.150.280">
    <property type="entry name" value="AF1531-like domain"/>
    <property type="match status" value="1"/>
</dbReference>
<dbReference type="Pfam" id="PF12836">
    <property type="entry name" value="HHH_3"/>
    <property type="match status" value="1"/>
</dbReference>
<feature type="domain" description="Helix-hairpin-helix DNA-binding motif class 1" evidence="1">
    <location>
        <begin position="166"/>
        <end position="185"/>
    </location>
</feature>
<dbReference type="SMART" id="SM00278">
    <property type="entry name" value="HhH1"/>
    <property type="match status" value="2"/>
</dbReference>
<protein>
    <submittedName>
        <fullName evidence="2">ComEA-related DNA-binding/uptake protein</fullName>
    </submittedName>
</protein>
<dbReference type="GO" id="GO:0015627">
    <property type="term" value="C:type II protein secretion system complex"/>
    <property type="evidence" value="ECO:0007669"/>
    <property type="project" value="TreeGrafter"/>
</dbReference>
<dbReference type="PANTHER" id="PTHR21180:SF32">
    <property type="entry name" value="ENDONUCLEASE_EXONUCLEASE_PHOSPHATASE FAMILY DOMAIN-CONTAINING PROTEIN 1"/>
    <property type="match status" value="1"/>
</dbReference>
<organism evidence="2 3">
    <name type="scientific">Geotalea daltonii (strain DSM 22248 / JCM 15807 / FRC-32)</name>
    <name type="common">Geobacter daltonii</name>
    <dbReference type="NCBI Taxonomy" id="316067"/>
    <lineage>
        <taxon>Bacteria</taxon>
        <taxon>Pseudomonadati</taxon>
        <taxon>Thermodesulfobacteriota</taxon>
        <taxon>Desulfuromonadia</taxon>
        <taxon>Geobacterales</taxon>
        <taxon>Geobacteraceae</taxon>
        <taxon>Geotalea</taxon>
    </lineage>
</organism>
<name>B9M2T4_GEODF</name>
<keyword evidence="3" id="KW-1185">Reference proteome</keyword>
<dbReference type="SUPFAM" id="SSF47781">
    <property type="entry name" value="RuvA domain 2-like"/>
    <property type="match status" value="1"/>
</dbReference>
<gene>
    <name evidence="2" type="ordered locus">Geob_2937</name>
</gene>
<dbReference type="STRING" id="316067.Geob_2937"/>
<evidence type="ECO:0000313" key="2">
    <source>
        <dbReference type="EMBL" id="ACM21280.1"/>
    </source>
</evidence>
<accession>B9M2T4</accession>
<reference evidence="2 3" key="1">
    <citation type="submission" date="2009-01" db="EMBL/GenBank/DDBJ databases">
        <title>Complete sequence of Geobacter sp. FRC-32.</title>
        <authorList>
            <consortium name="US DOE Joint Genome Institute"/>
            <person name="Lucas S."/>
            <person name="Copeland A."/>
            <person name="Lapidus A."/>
            <person name="Glavina del Rio T."/>
            <person name="Dalin E."/>
            <person name="Tice H."/>
            <person name="Bruce D."/>
            <person name="Goodwin L."/>
            <person name="Pitluck S."/>
            <person name="Saunders E."/>
            <person name="Brettin T."/>
            <person name="Detter J.C."/>
            <person name="Han C."/>
            <person name="Larimer F."/>
            <person name="Land M."/>
            <person name="Hauser L."/>
            <person name="Kyrpides N."/>
            <person name="Ovchinnikova G."/>
            <person name="Kostka J."/>
            <person name="Richardson P."/>
        </authorList>
    </citation>
    <scope>NUCLEOTIDE SEQUENCE [LARGE SCALE GENOMIC DNA]</scope>
    <source>
        <strain evidence="3">DSM 22248 / JCM 15807 / FRC-32</strain>
    </source>
</reference>
<dbReference type="eggNOG" id="COG1555">
    <property type="taxonomic scope" value="Bacteria"/>
</dbReference>
<dbReference type="InterPro" id="IPR003583">
    <property type="entry name" value="Hlx-hairpin-Hlx_DNA-bd_motif"/>
</dbReference>
<dbReference type="GO" id="GO:0003677">
    <property type="term" value="F:DNA binding"/>
    <property type="evidence" value="ECO:0007669"/>
    <property type="project" value="UniProtKB-KW"/>
</dbReference>
<dbReference type="InterPro" id="IPR010994">
    <property type="entry name" value="RuvA_2-like"/>
</dbReference>
<dbReference type="Proteomes" id="UP000007721">
    <property type="component" value="Chromosome"/>
</dbReference>
<dbReference type="HOGENOM" id="CLU_052011_1_1_7"/>
<feature type="domain" description="Helix-hairpin-helix DNA-binding motif class 1" evidence="1">
    <location>
        <begin position="136"/>
        <end position="155"/>
    </location>
</feature>
<evidence type="ECO:0000259" key="1">
    <source>
        <dbReference type="SMART" id="SM00278"/>
    </source>
</evidence>
<dbReference type="EMBL" id="CP001390">
    <property type="protein sequence ID" value="ACM21280.1"/>
    <property type="molecule type" value="Genomic_DNA"/>
</dbReference>
<dbReference type="GO" id="GO:0015628">
    <property type="term" value="P:protein secretion by the type II secretion system"/>
    <property type="evidence" value="ECO:0007669"/>
    <property type="project" value="TreeGrafter"/>
</dbReference>
<dbReference type="GO" id="GO:0006281">
    <property type="term" value="P:DNA repair"/>
    <property type="evidence" value="ECO:0007669"/>
    <property type="project" value="InterPro"/>
</dbReference>
<evidence type="ECO:0000313" key="3">
    <source>
        <dbReference type="Proteomes" id="UP000007721"/>
    </source>
</evidence>
<dbReference type="InterPro" id="IPR051675">
    <property type="entry name" value="Endo/Exo/Phosphatase_dom_1"/>
</dbReference>
<dbReference type="AlphaFoldDB" id="B9M2T4"/>
<dbReference type="KEGG" id="geo:Geob_2937"/>